<accession>A0A8S5VB88</accession>
<name>A0A8S5VB88_9CAUD</name>
<proteinExistence type="predicted"/>
<sequence length="113" mass="13071">MGKITKSPKIEVTDSKVHMLNEMLDEMEKSIENAKTVKSQQERLVEIVEAAEDAEKFTDFVDGMKKQIENISKQIEQLQIKIEYTKAVISRCKKDEMKALTDLIFKVFGIFEQ</sequence>
<organism evidence="2">
    <name type="scientific">Myoviridae sp. ctbEa13</name>
    <dbReference type="NCBI Taxonomy" id="2825136"/>
    <lineage>
        <taxon>Viruses</taxon>
        <taxon>Duplodnaviria</taxon>
        <taxon>Heunggongvirae</taxon>
        <taxon>Uroviricota</taxon>
        <taxon>Caudoviricetes</taxon>
    </lineage>
</organism>
<feature type="coiled-coil region" evidence="1">
    <location>
        <begin position="17"/>
        <end position="88"/>
    </location>
</feature>
<dbReference type="EMBL" id="BK016237">
    <property type="protein sequence ID" value="DAG04042.1"/>
    <property type="molecule type" value="Genomic_DNA"/>
</dbReference>
<protein>
    <submittedName>
        <fullName evidence="2">Uncharacterized protein</fullName>
    </submittedName>
</protein>
<evidence type="ECO:0000256" key="1">
    <source>
        <dbReference type="SAM" id="Coils"/>
    </source>
</evidence>
<reference evidence="2" key="1">
    <citation type="journal article" date="2021" name="Proc. Natl. Acad. Sci. U.S.A.">
        <title>A Catalog of Tens of Thousands of Viruses from Human Metagenomes Reveals Hidden Associations with Chronic Diseases.</title>
        <authorList>
            <person name="Tisza M.J."/>
            <person name="Buck C.B."/>
        </authorList>
    </citation>
    <scope>NUCLEOTIDE SEQUENCE</scope>
    <source>
        <strain evidence="2">CtbEa13</strain>
    </source>
</reference>
<evidence type="ECO:0000313" key="2">
    <source>
        <dbReference type="EMBL" id="DAG04042.1"/>
    </source>
</evidence>
<keyword evidence="1" id="KW-0175">Coiled coil</keyword>